<dbReference type="Pfam" id="PF00849">
    <property type="entry name" value="PseudoU_synth_2"/>
    <property type="match status" value="1"/>
</dbReference>
<dbReference type="GO" id="GO:0140098">
    <property type="term" value="F:catalytic activity, acting on RNA"/>
    <property type="evidence" value="ECO:0007669"/>
    <property type="project" value="UniProtKB-ARBA"/>
</dbReference>
<evidence type="ECO:0000256" key="4">
    <source>
        <dbReference type="ARBA" id="ARBA00031870"/>
    </source>
</evidence>
<evidence type="ECO:0000313" key="8">
    <source>
        <dbReference type="Proteomes" id="UP000824223"/>
    </source>
</evidence>
<dbReference type="Proteomes" id="UP000824223">
    <property type="component" value="Unassembled WGS sequence"/>
</dbReference>
<comment type="caution">
    <text evidence="7">The sequence shown here is derived from an EMBL/GenBank/DDBJ whole genome shotgun (WGS) entry which is preliminary data.</text>
</comment>
<evidence type="ECO:0000256" key="1">
    <source>
        <dbReference type="ARBA" id="ARBA00000073"/>
    </source>
</evidence>
<evidence type="ECO:0000256" key="5">
    <source>
        <dbReference type="ARBA" id="ARBA00033164"/>
    </source>
</evidence>
<reference evidence="7" key="2">
    <citation type="submission" date="2021-04" db="EMBL/GenBank/DDBJ databases">
        <authorList>
            <person name="Gilroy R."/>
        </authorList>
    </citation>
    <scope>NUCLEOTIDE SEQUENCE</scope>
    <source>
        <strain evidence="7">ChiSjej2B20-11307</strain>
    </source>
</reference>
<dbReference type="InterPro" id="IPR006145">
    <property type="entry name" value="PsdUridine_synth_RsuA/RluA"/>
</dbReference>
<dbReference type="GO" id="GO:0009982">
    <property type="term" value="F:pseudouridine synthase activity"/>
    <property type="evidence" value="ECO:0007669"/>
    <property type="project" value="InterPro"/>
</dbReference>
<sequence length="248" mass="27577">MKTDVNSHIIYEDSQIIVCHKPAGIAVQSARLGEKDMESLLKNYLATPLAQNVRTDHARKAPHPKRKPSVAAPYLAVIHRLDQPVEGLLVFAKTPESAKKLNAQLTSSGFAKYYRAIVSGTPAPPEGTLEDYMVKDARTNSSHVCKRDTHGAKLARLHYKTLEAYPAVSPLDNSTSLVEIKLDTGRHHQIRVQMSHLGCPLAGDRKYGYNALGDRKNAEPLRLCAYKLCFKHPSSGREMVFELPRLPF</sequence>
<dbReference type="InterPro" id="IPR050188">
    <property type="entry name" value="RluA_PseudoU_synthase"/>
</dbReference>
<accession>A0A9D2KKA7</accession>
<dbReference type="SUPFAM" id="SSF55120">
    <property type="entry name" value="Pseudouridine synthase"/>
    <property type="match status" value="1"/>
</dbReference>
<comment type="catalytic activity">
    <reaction evidence="1">
        <text>a uridine in RNA = a pseudouridine in RNA</text>
        <dbReference type="Rhea" id="RHEA:48348"/>
        <dbReference type="Rhea" id="RHEA-COMP:12068"/>
        <dbReference type="Rhea" id="RHEA-COMP:12069"/>
        <dbReference type="ChEBI" id="CHEBI:65314"/>
        <dbReference type="ChEBI" id="CHEBI:65315"/>
    </reaction>
</comment>
<dbReference type="PANTHER" id="PTHR21600">
    <property type="entry name" value="MITOCHONDRIAL RNA PSEUDOURIDINE SYNTHASE"/>
    <property type="match status" value="1"/>
</dbReference>
<dbReference type="InterPro" id="IPR020103">
    <property type="entry name" value="PsdUridine_synth_cat_dom_sf"/>
</dbReference>
<dbReference type="GO" id="GO:0003723">
    <property type="term" value="F:RNA binding"/>
    <property type="evidence" value="ECO:0007669"/>
    <property type="project" value="InterPro"/>
</dbReference>
<reference evidence="7" key="1">
    <citation type="journal article" date="2021" name="PeerJ">
        <title>Extensive microbial diversity within the chicken gut microbiome revealed by metagenomics and culture.</title>
        <authorList>
            <person name="Gilroy R."/>
            <person name="Ravi A."/>
            <person name="Getino M."/>
            <person name="Pursley I."/>
            <person name="Horton D.L."/>
            <person name="Alikhan N.F."/>
            <person name="Baker D."/>
            <person name="Gharbi K."/>
            <person name="Hall N."/>
            <person name="Watson M."/>
            <person name="Adriaenssens E.M."/>
            <person name="Foster-Nyarko E."/>
            <person name="Jarju S."/>
            <person name="Secka A."/>
            <person name="Antonio M."/>
            <person name="Oren A."/>
            <person name="Chaudhuri R.R."/>
            <person name="La Ragione R."/>
            <person name="Hildebrand F."/>
            <person name="Pallen M.J."/>
        </authorList>
    </citation>
    <scope>NUCLEOTIDE SEQUENCE</scope>
    <source>
        <strain evidence="7">ChiSjej2B20-11307</strain>
    </source>
</reference>
<dbReference type="Gene3D" id="3.30.2350.10">
    <property type="entry name" value="Pseudouridine synthase"/>
    <property type="match status" value="1"/>
</dbReference>
<evidence type="ECO:0000256" key="3">
    <source>
        <dbReference type="ARBA" id="ARBA00023235"/>
    </source>
</evidence>
<dbReference type="PANTHER" id="PTHR21600:SF83">
    <property type="entry name" value="PSEUDOURIDYLATE SYNTHASE RPUSD4, MITOCHONDRIAL"/>
    <property type="match status" value="1"/>
</dbReference>
<protein>
    <recommendedName>
        <fullName evidence="4">RNA pseudouridylate synthase</fullName>
    </recommendedName>
    <alternativeName>
        <fullName evidence="5">RNA-uridine isomerase</fullName>
    </alternativeName>
</protein>
<proteinExistence type="inferred from homology"/>
<keyword evidence="3" id="KW-0413">Isomerase</keyword>
<dbReference type="GO" id="GO:0006396">
    <property type="term" value="P:RNA processing"/>
    <property type="evidence" value="ECO:0007669"/>
    <property type="project" value="UniProtKB-ARBA"/>
</dbReference>
<dbReference type="EMBL" id="DXAK01000028">
    <property type="protein sequence ID" value="HJA06602.1"/>
    <property type="molecule type" value="Genomic_DNA"/>
</dbReference>
<dbReference type="AlphaFoldDB" id="A0A9D2KKA7"/>
<evidence type="ECO:0000313" key="7">
    <source>
        <dbReference type="EMBL" id="HJA06602.1"/>
    </source>
</evidence>
<feature type="domain" description="Pseudouridine synthase RsuA/RluA-like" evidence="6">
    <location>
        <begin position="16"/>
        <end position="196"/>
    </location>
</feature>
<dbReference type="CDD" id="cd02869">
    <property type="entry name" value="PseudoU_synth_RluA_like"/>
    <property type="match status" value="1"/>
</dbReference>
<dbReference type="GO" id="GO:0001522">
    <property type="term" value="P:pseudouridine synthesis"/>
    <property type="evidence" value="ECO:0007669"/>
    <property type="project" value="InterPro"/>
</dbReference>
<gene>
    <name evidence="7" type="ORF">H9798_05565</name>
</gene>
<comment type="similarity">
    <text evidence="2">Belongs to the pseudouridine synthase RluA family.</text>
</comment>
<evidence type="ECO:0000256" key="2">
    <source>
        <dbReference type="ARBA" id="ARBA00010876"/>
    </source>
</evidence>
<organism evidence="7 8">
    <name type="scientific">Candidatus Mediterraneibacter pullicola</name>
    <dbReference type="NCBI Taxonomy" id="2838682"/>
    <lineage>
        <taxon>Bacteria</taxon>
        <taxon>Bacillati</taxon>
        <taxon>Bacillota</taxon>
        <taxon>Clostridia</taxon>
        <taxon>Lachnospirales</taxon>
        <taxon>Lachnospiraceae</taxon>
        <taxon>Mediterraneibacter</taxon>
    </lineage>
</organism>
<evidence type="ECO:0000259" key="6">
    <source>
        <dbReference type="Pfam" id="PF00849"/>
    </source>
</evidence>
<name>A0A9D2KKA7_9FIRM</name>